<evidence type="ECO:0000259" key="5">
    <source>
        <dbReference type="SMART" id="SM00409"/>
    </source>
</evidence>
<evidence type="ECO:0000256" key="2">
    <source>
        <dbReference type="ARBA" id="ARBA00022729"/>
    </source>
</evidence>
<accession>A0A3Q3MBT9</accession>
<sequence length="205" mass="22979">YSGCLFALLTLKDWTHKISGYLGHNITLPSGVDPSWILTRIEWSVFSNTTWIATYYNGKINTDRLSQYKGRLSLDKTSGDLTIHNLNTKDAREYTVNLINNGNQSIRKIELTVKRKCQDSSKEGCWMQVHCSTPDKGVTFHWEVNPPSVLTYSRSKQDGNVPLLVAFLSTSQNPVNFTCTCSTETQNASTVFTSKCDGKVNTVVI</sequence>
<dbReference type="AlphaFoldDB" id="A0A3Q3MBT9"/>
<dbReference type="SUPFAM" id="SSF48726">
    <property type="entry name" value="Immunoglobulin"/>
    <property type="match status" value="1"/>
</dbReference>
<reference evidence="6" key="2">
    <citation type="submission" date="2025-09" db="UniProtKB">
        <authorList>
            <consortium name="Ensembl"/>
        </authorList>
    </citation>
    <scope>IDENTIFICATION</scope>
</reference>
<evidence type="ECO:0000313" key="6">
    <source>
        <dbReference type="Ensembl" id="ENSMAMP00000020206.2"/>
    </source>
</evidence>
<dbReference type="InParanoid" id="A0A3Q3MBT9"/>
<dbReference type="InterPro" id="IPR015631">
    <property type="entry name" value="CD2/SLAM_rcpt"/>
</dbReference>
<dbReference type="InterPro" id="IPR036179">
    <property type="entry name" value="Ig-like_dom_sf"/>
</dbReference>
<dbReference type="GO" id="GO:0005911">
    <property type="term" value="C:cell-cell junction"/>
    <property type="evidence" value="ECO:0007669"/>
    <property type="project" value="TreeGrafter"/>
</dbReference>
<protein>
    <recommendedName>
        <fullName evidence="5">Immunoglobulin domain-containing protein</fullName>
    </recommendedName>
</protein>
<organism evidence="6 7">
    <name type="scientific">Mastacembelus armatus</name>
    <name type="common">zig-zag eel</name>
    <dbReference type="NCBI Taxonomy" id="205130"/>
    <lineage>
        <taxon>Eukaryota</taxon>
        <taxon>Metazoa</taxon>
        <taxon>Chordata</taxon>
        <taxon>Craniata</taxon>
        <taxon>Vertebrata</taxon>
        <taxon>Euteleostomi</taxon>
        <taxon>Actinopterygii</taxon>
        <taxon>Neopterygii</taxon>
        <taxon>Teleostei</taxon>
        <taxon>Neoteleostei</taxon>
        <taxon>Acanthomorphata</taxon>
        <taxon>Anabantaria</taxon>
        <taxon>Synbranchiformes</taxon>
        <taxon>Mastacembelidae</taxon>
        <taxon>Mastacembelus</taxon>
    </lineage>
</organism>
<dbReference type="Ensembl" id="ENSMAMT00000020740.2">
    <property type="protein sequence ID" value="ENSMAMP00000020206.2"/>
    <property type="gene ID" value="ENSMAMG00000013610.2"/>
</dbReference>
<dbReference type="SMART" id="SM00409">
    <property type="entry name" value="IG"/>
    <property type="match status" value="1"/>
</dbReference>
<dbReference type="InterPro" id="IPR013783">
    <property type="entry name" value="Ig-like_fold"/>
</dbReference>
<keyword evidence="2" id="KW-0732">Signal</keyword>
<dbReference type="InterPro" id="IPR013106">
    <property type="entry name" value="Ig_V-set"/>
</dbReference>
<dbReference type="GO" id="GO:0016020">
    <property type="term" value="C:membrane"/>
    <property type="evidence" value="ECO:0007669"/>
    <property type="project" value="UniProtKB-SubCell"/>
</dbReference>
<reference evidence="6" key="1">
    <citation type="submission" date="2025-08" db="UniProtKB">
        <authorList>
            <consortium name="Ensembl"/>
        </authorList>
    </citation>
    <scope>IDENTIFICATION</scope>
</reference>
<keyword evidence="3" id="KW-0472">Membrane</keyword>
<dbReference type="Pfam" id="PF07686">
    <property type="entry name" value="V-set"/>
    <property type="match status" value="1"/>
</dbReference>
<feature type="domain" description="Immunoglobulin" evidence="5">
    <location>
        <begin position="15"/>
        <end position="114"/>
    </location>
</feature>
<keyword evidence="4" id="KW-0325">Glycoprotein</keyword>
<dbReference type="Gene3D" id="2.60.40.10">
    <property type="entry name" value="Immunoglobulins"/>
    <property type="match status" value="1"/>
</dbReference>
<keyword evidence="7" id="KW-1185">Reference proteome</keyword>
<dbReference type="FunCoup" id="A0A3Q3MBT9">
    <property type="interactions" value="15"/>
</dbReference>
<comment type="subcellular location">
    <subcellularLocation>
        <location evidence="1">Membrane</location>
    </subcellularLocation>
</comment>
<evidence type="ECO:0000256" key="4">
    <source>
        <dbReference type="ARBA" id="ARBA00023180"/>
    </source>
</evidence>
<dbReference type="InterPro" id="IPR003599">
    <property type="entry name" value="Ig_sub"/>
</dbReference>
<dbReference type="PANTHER" id="PTHR12080:SF59">
    <property type="entry name" value="HEPATIC AND GLIAL CELL ADHESION MOLECULE"/>
    <property type="match status" value="1"/>
</dbReference>
<evidence type="ECO:0000256" key="1">
    <source>
        <dbReference type="ARBA" id="ARBA00004370"/>
    </source>
</evidence>
<evidence type="ECO:0000256" key="3">
    <source>
        <dbReference type="ARBA" id="ARBA00023136"/>
    </source>
</evidence>
<dbReference type="GeneTree" id="ENSGT00940000172777"/>
<dbReference type="PANTHER" id="PTHR12080">
    <property type="entry name" value="SIGNALING LYMPHOCYTIC ACTIVATION MOLECULE"/>
    <property type="match status" value="1"/>
</dbReference>
<evidence type="ECO:0000313" key="7">
    <source>
        <dbReference type="Proteomes" id="UP000261640"/>
    </source>
</evidence>
<name>A0A3Q3MBT9_9TELE</name>
<dbReference type="Proteomes" id="UP000261640">
    <property type="component" value="Unplaced"/>
</dbReference>
<proteinExistence type="predicted"/>